<dbReference type="InterPro" id="IPR014729">
    <property type="entry name" value="Rossmann-like_a/b/a_fold"/>
</dbReference>
<keyword evidence="3" id="KW-0548">Nucleotidyltransferase</keyword>
<dbReference type="GO" id="GO:0005524">
    <property type="term" value="F:ATP binding"/>
    <property type="evidence" value="ECO:0007669"/>
    <property type="project" value="UniProtKB-KW"/>
</dbReference>
<evidence type="ECO:0000256" key="1">
    <source>
        <dbReference type="ARBA" id="ARBA00012392"/>
    </source>
</evidence>
<evidence type="ECO:0000256" key="3">
    <source>
        <dbReference type="ARBA" id="ARBA00022695"/>
    </source>
</evidence>
<comment type="function">
    <text evidence="8">Reversibly transfers an adenylyl group from ATP to 4'-phosphopantetheine, yielding dephospho-CoA (dPCoA) and pyrophosphate. Does not accept 4'-phosphopantothenoylcysteine as a substrate.</text>
</comment>
<sequence>MVAMIAEQASKGGVEEAAGVSPVDAAAPAGQAVPGSAQSDGDGSGSAATPPPQPSRSYAAVVIGGTFDRLHRGHHLFLQAAAELARERIVIGVCDGPMLAKKKYAYLIQQIEMRMENVKGYIKSVKPDLEVHVEPIIDPYGPSIVDEALEAIIVSKETLPGGHAVNRKRAERRLTQLKIEVVELVPETSTGNKISSTAFRKMEADKELEEQKLNQQEQQQTVQLECKTVLS</sequence>
<name>A0AAD8R438_LOLMU</name>
<evidence type="ECO:0000256" key="9">
    <source>
        <dbReference type="ARBA" id="ARBA00060565"/>
    </source>
</evidence>
<feature type="domain" description="Cytidyltransferase-like" evidence="12">
    <location>
        <begin position="62"/>
        <end position="201"/>
    </location>
</feature>
<dbReference type="NCBIfam" id="NF001985">
    <property type="entry name" value="PRK00777.1"/>
    <property type="match status" value="1"/>
</dbReference>
<dbReference type="AlphaFoldDB" id="A0AAD8R438"/>
<evidence type="ECO:0000256" key="10">
    <source>
        <dbReference type="ARBA" id="ARBA00061172"/>
    </source>
</evidence>
<dbReference type="GO" id="GO:0004140">
    <property type="term" value="F:dephospho-CoA kinase activity"/>
    <property type="evidence" value="ECO:0007669"/>
    <property type="project" value="TreeGrafter"/>
</dbReference>
<keyword evidence="6" id="KW-0173">Coenzyme A biosynthesis</keyword>
<dbReference type="FunFam" id="3.40.50.620:FF:000156">
    <property type="entry name" value="Phosphopantetheine adenylyltransferase 1-like"/>
    <property type="match status" value="1"/>
</dbReference>
<protein>
    <recommendedName>
        <fullName evidence="1">pantetheine-phosphate adenylyltransferase</fullName>
        <ecNumber evidence="1">2.7.7.3</ecNumber>
    </recommendedName>
</protein>
<dbReference type="NCBIfam" id="TIGR00125">
    <property type="entry name" value="cyt_tran_rel"/>
    <property type="match status" value="1"/>
</dbReference>
<reference evidence="13" key="1">
    <citation type="submission" date="2023-07" db="EMBL/GenBank/DDBJ databases">
        <title>A chromosome-level genome assembly of Lolium multiflorum.</title>
        <authorList>
            <person name="Chen Y."/>
            <person name="Copetti D."/>
            <person name="Kolliker R."/>
            <person name="Studer B."/>
        </authorList>
    </citation>
    <scope>NUCLEOTIDE SEQUENCE</scope>
    <source>
        <strain evidence="13">02402/16</strain>
        <tissue evidence="13">Leaf</tissue>
    </source>
</reference>
<dbReference type="PANTHER" id="PTHR10695:SF46">
    <property type="entry name" value="BIFUNCTIONAL COENZYME A SYNTHASE-RELATED"/>
    <property type="match status" value="1"/>
</dbReference>
<feature type="region of interest" description="Disordered" evidence="11">
    <location>
        <begin position="1"/>
        <end position="56"/>
    </location>
</feature>
<evidence type="ECO:0000313" key="13">
    <source>
        <dbReference type="EMBL" id="KAK1614565.1"/>
    </source>
</evidence>
<evidence type="ECO:0000256" key="8">
    <source>
        <dbReference type="ARBA" id="ARBA00057662"/>
    </source>
</evidence>
<accession>A0AAD8R438</accession>
<dbReference type="Proteomes" id="UP001231189">
    <property type="component" value="Unassembled WGS sequence"/>
</dbReference>
<dbReference type="PANTHER" id="PTHR10695">
    <property type="entry name" value="DEPHOSPHO-COA KINASE-RELATED"/>
    <property type="match status" value="1"/>
</dbReference>
<keyword evidence="2" id="KW-0808">Transferase</keyword>
<proteinExistence type="inferred from homology"/>
<dbReference type="EMBL" id="JAUUTY010000006">
    <property type="protein sequence ID" value="KAK1614565.1"/>
    <property type="molecule type" value="Genomic_DNA"/>
</dbReference>
<gene>
    <name evidence="13" type="ORF">QYE76_020082</name>
</gene>
<dbReference type="Gene3D" id="3.40.50.620">
    <property type="entry name" value="HUPs"/>
    <property type="match status" value="1"/>
</dbReference>
<comment type="catalytic activity">
    <reaction evidence="7">
        <text>(R)-4'-phosphopantetheine + ATP + H(+) = 3'-dephospho-CoA + diphosphate</text>
        <dbReference type="Rhea" id="RHEA:19801"/>
        <dbReference type="ChEBI" id="CHEBI:15378"/>
        <dbReference type="ChEBI" id="CHEBI:30616"/>
        <dbReference type="ChEBI" id="CHEBI:33019"/>
        <dbReference type="ChEBI" id="CHEBI:57328"/>
        <dbReference type="ChEBI" id="CHEBI:61723"/>
        <dbReference type="EC" id="2.7.7.3"/>
    </reaction>
</comment>
<dbReference type="Pfam" id="PF01467">
    <property type="entry name" value="CTP_transf_like"/>
    <property type="match status" value="1"/>
</dbReference>
<evidence type="ECO:0000259" key="12">
    <source>
        <dbReference type="Pfam" id="PF01467"/>
    </source>
</evidence>
<dbReference type="GO" id="GO:0015937">
    <property type="term" value="P:coenzyme A biosynthetic process"/>
    <property type="evidence" value="ECO:0007669"/>
    <property type="project" value="UniProtKB-KW"/>
</dbReference>
<dbReference type="EC" id="2.7.7.3" evidence="1"/>
<keyword evidence="5" id="KW-0067">ATP-binding</keyword>
<keyword evidence="14" id="KW-1185">Reference proteome</keyword>
<comment type="similarity">
    <text evidence="10">Belongs to the eukaryotic CoaD family.</text>
</comment>
<comment type="pathway">
    <text evidence="9">Cofactor biosynthesis; coenzyme A biosynthesis; CoA from (R)-pantothenate: step 4/5.</text>
</comment>
<keyword evidence="4" id="KW-0547">Nucleotide-binding</keyword>
<organism evidence="13 14">
    <name type="scientific">Lolium multiflorum</name>
    <name type="common">Italian ryegrass</name>
    <name type="synonym">Lolium perenne subsp. multiflorum</name>
    <dbReference type="NCBI Taxonomy" id="4521"/>
    <lineage>
        <taxon>Eukaryota</taxon>
        <taxon>Viridiplantae</taxon>
        <taxon>Streptophyta</taxon>
        <taxon>Embryophyta</taxon>
        <taxon>Tracheophyta</taxon>
        <taxon>Spermatophyta</taxon>
        <taxon>Magnoliopsida</taxon>
        <taxon>Liliopsida</taxon>
        <taxon>Poales</taxon>
        <taxon>Poaceae</taxon>
        <taxon>BOP clade</taxon>
        <taxon>Pooideae</taxon>
        <taxon>Poodae</taxon>
        <taxon>Poeae</taxon>
        <taxon>Poeae Chloroplast Group 2 (Poeae type)</taxon>
        <taxon>Loliodinae</taxon>
        <taxon>Loliinae</taxon>
        <taxon>Lolium</taxon>
    </lineage>
</organism>
<dbReference type="CDD" id="cd02164">
    <property type="entry name" value="PPAT_CoAS"/>
    <property type="match status" value="1"/>
</dbReference>
<dbReference type="GO" id="GO:0004595">
    <property type="term" value="F:pantetheine-phosphate adenylyltransferase activity"/>
    <property type="evidence" value="ECO:0007669"/>
    <property type="project" value="UniProtKB-EC"/>
</dbReference>
<dbReference type="SUPFAM" id="SSF52374">
    <property type="entry name" value="Nucleotidylyl transferase"/>
    <property type="match status" value="1"/>
</dbReference>
<evidence type="ECO:0000313" key="14">
    <source>
        <dbReference type="Proteomes" id="UP001231189"/>
    </source>
</evidence>
<evidence type="ECO:0000256" key="4">
    <source>
        <dbReference type="ARBA" id="ARBA00022741"/>
    </source>
</evidence>
<dbReference type="InterPro" id="IPR004821">
    <property type="entry name" value="Cyt_trans-like"/>
</dbReference>
<comment type="caution">
    <text evidence="13">The sequence shown here is derived from an EMBL/GenBank/DDBJ whole genome shotgun (WGS) entry which is preliminary data.</text>
</comment>
<evidence type="ECO:0000256" key="5">
    <source>
        <dbReference type="ARBA" id="ARBA00022840"/>
    </source>
</evidence>
<evidence type="ECO:0000256" key="11">
    <source>
        <dbReference type="SAM" id="MobiDB-lite"/>
    </source>
</evidence>
<evidence type="ECO:0000256" key="6">
    <source>
        <dbReference type="ARBA" id="ARBA00022993"/>
    </source>
</evidence>
<evidence type="ECO:0000256" key="2">
    <source>
        <dbReference type="ARBA" id="ARBA00022679"/>
    </source>
</evidence>
<evidence type="ECO:0000256" key="7">
    <source>
        <dbReference type="ARBA" id="ARBA00029346"/>
    </source>
</evidence>
<feature type="compositionally biased region" description="Low complexity" evidence="11">
    <location>
        <begin position="35"/>
        <end position="48"/>
    </location>
</feature>